<dbReference type="Proteomes" id="UP000712281">
    <property type="component" value="Unassembled WGS sequence"/>
</dbReference>
<accession>A0A8S9LP72</accession>
<name>A0A8S9LP72_BRACR</name>
<dbReference type="AlphaFoldDB" id="A0A8S9LP72"/>
<comment type="caution">
    <text evidence="2">The sequence shown here is derived from an EMBL/GenBank/DDBJ whole genome shotgun (WGS) entry which is preliminary data.</text>
</comment>
<keyword evidence="1" id="KW-1133">Transmembrane helix</keyword>
<reference evidence="2" key="1">
    <citation type="submission" date="2019-12" db="EMBL/GenBank/DDBJ databases">
        <title>Genome sequencing and annotation of Brassica cretica.</title>
        <authorList>
            <person name="Studholme D.J."/>
            <person name="Sarris P.F."/>
        </authorList>
    </citation>
    <scope>NUCLEOTIDE SEQUENCE</scope>
    <source>
        <strain evidence="2">PFS-001/15</strain>
        <tissue evidence="2">Leaf</tissue>
    </source>
</reference>
<evidence type="ECO:0000313" key="2">
    <source>
        <dbReference type="EMBL" id="KAF2607348.1"/>
    </source>
</evidence>
<proteinExistence type="predicted"/>
<evidence type="ECO:0000313" key="3">
    <source>
        <dbReference type="Proteomes" id="UP000712281"/>
    </source>
</evidence>
<protein>
    <submittedName>
        <fullName evidence="2">Uncharacterized protein</fullName>
    </submittedName>
</protein>
<sequence>MSAQDTTPGQDSSRAALMRVTISNVSSVREWLSSSSRSDLFKAFLAISTDASHPSKKQSWKKRRSIPAAVLPCGPCVVVTVSRTILLKSGHVSW</sequence>
<dbReference type="EMBL" id="QGKW02000276">
    <property type="protein sequence ID" value="KAF2607348.1"/>
    <property type="molecule type" value="Genomic_DNA"/>
</dbReference>
<keyword evidence="1" id="KW-0472">Membrane</keyword>
<keyword evidence="1" id="KW-0812">Transmembrane</keyword>
<evidence type="ECO:0000256" key="1">
    <source>
        <dbReference type="SAM" id="Phobius"/>
    </source>
</evidence>
<organism evidence="2 3">
    <name type="scientific">Brassica cretica</name>
    <name type="common">Mustard</name>
    <dbReference type="NCBI Taxonomy" id="69181"/>
    <lineage>
        <taxon>Eukaryota</taxon>
        <taxon>Viridiplantae</taxon>
        <taxon>Streptophyta</taxon>
        <taxon>Embryophyta</taxon>
        <taxon>Tracheophyta</taxon>
        <taxon>Spermatophyta</taxon>
        <taxon>Magnoliopsida</taxon>
        <taxon>eudicotyledons</taxon>
        <taxon>Gunneridae</taxon>
        <taxon>Pentapetalae</taxon>
        <taxon>rosids</taxon>
        <taxon>malvids</taxon>
        <taxon>Brassicales</taxon>
        <taxon>Brassicaceae</taxon>
        <taxon>Brassiceae</taxon>
        <taxon>Brassica</taxon>
    </lineage>
</organism>
<gene>
    <name evidence="2" type="ORF">F2Q68_00044893</name>
</gene>
<feature type="transmembrane region" description="Helical" evidence="1">
    <location>
        <begin position="66"/>
        <end position="86"/>
    </location>
</feature>